<dbReference type="GO" id="GO:0016746">
    <property type="term" value="F:acyltransferase activity"/>
    <property type="evidence" value="ECO:0007669"/>
    <property type="project" value="UniProtKB-KW"/>
</dbReference>
<name>A0ABW2QK61_9BURK</name>
<keyword evidence="1" id="KW-0472">Membrane</keyword>
<feature type="domain" description="Acyltransferase 3" evidence="2">
    <location>
        <begin position="40"/>
        <end position="380"/>
    </location>
</feature>
<dbReference type="InterPro" id="IPR002656">
    <property type="entry name" value="Acyl_transf_3_dom"/>
</dbReference>
<keyword evidence="1" id="KW-0812">Transmembrane</keyword>
<keyword evidence="1" id="KW-1133">Transmembrane helix</keyword>
<feature type="transmembrane region" description="Helical" evidence="1">
    <location>
        <begin position="290"/>
        <end position="309"/>
    </location>
</feature>
<keyword evidence="3" id="KW-0808">Transferase</keyword>
<dbReference type="Pfam" id="PF01757">
    <property type="entry name" value="Acyl_transf_3"/>
    <property type="match status" value="1"/>
</dbReference>
<organism evidence="3 4">
    <name type="scientific">Hydrogenophaga atypica</name>
    <dbReference type="NCBI Taxonomy" id="249409"/>
    <lineage>
        <taxon>Bacteria</taxon>
        <taxon>Pseudomonadati</taxon>
        <taxon>Pseudomonadota</taxon>
        <taxon>Betaproteobacteria</taxon>
        <taxon>Burkholderiales</taxon>
        <taxon>Comamonadaceae</taxon>
        <taxon>Hydrogenophaga</taxon>
    </lineage>
</organism>
<feature type="transmembrane region" description="Helical" evidence="1">
    <location>
        <begin position="78"/>
        <end position="98"/>
    </location>
</feature>
<feature type="transmembrane region" description="Helical" evidence="1">
    <location>
        <begin position="265"/>
        <end position="284"/>
    </location>
</feature>
<feature type="transmembrane region" description="Helical" evidence="1">
    <location>
        <begin position="197"/>
        <end position="215"/>
    </location>
</feature>
<protein>
    <submittedName>
        <fullName evidence="3">Acyltransferase family protein</fullName>
        <ecNumber evidence="3">2.3.-.-</ecNumber>
    </submittedName>
</protein>
<feature type="transmembrane region" description="Helical" evidence="1">
    <location>
        <begin position="330"/>
        <end position="347"/>
    </location>
</feature>
<dbReference type="RefSeq" id="WP_382219701.1">
    <property type="nucleotide sequence ID" value="NZ_JBHTCA010000002.1"/>
</dbReference>
<proteinExistence type="predicted"/>
<gene>
    <name evidence="3" type="ORF">ACFQPB_03135</name>
</gene>
<dbReference type="PANTHER" id="PTHR23028">
    <property type="entry name" value="ACETYLTRANSFERASE"/>
    <property type="match status" value="1"/>
</dbReference>
<dbReference type="InterPro" id="IPR050879">
    <property type="entry name" value="Acyltransferase_3"/>
</dbReference>
<sequence length="399" mass="45271">MPWRIGLLMAIDCGIASIDFLSCCCGEGKPIHMVGNRIFGLDLLRAYAVLAVVYAHGYGLLSEVVPHRLYSLPTLDGVSIFFALSGFLIGRILLKVFATDHVAPADIFVFWCRRWLRTIPNFGVVLVLLIVGSVLLGQHLPDKLWLYFVFSQNLFSAHPNFFQEAWSLSVEEWFYLTLPVLLLISLRVSLFGKRQTIVMVILVGVVGVAAYRSVLALQLDIHSVEAWDAHLRKMVFTRFDALLFGVGAAYVALYKHGLVVKWKWWLLVAGLSLLVFDKVFMRVFFSQFYLNHFTLTVTAVGATLLTLGLSELVYQERNLISRLVVGVSKISYSMYLVHHSLVLWMLLPALEKHADEFVRVDSSAVVYLMYWFLTGVISIVLYKCVEKPIMAVRDRHFRA</sequence>
<feature type="transmembrane region" description="Helical" evidence="1">
    <location>
        <begin position="173"/>
        <end position="190"/>
    </location>
</feature>
<comment type="caution">
    <text evidence="3">The sequence shown here is derived from an EMBL/GenBank/DDBJ whole genome shotgun (WGS) entry which is preliminary data.</text>
</comment>
<dbReference type="Proteomes" id="UP001596501">
    <property type="component" value="Unassembled WGS sequence"/>
</dbReference>
<accession>A0ABW2QK61</accession>
<feature type="transmembrane region" description="Helical" evidence="1">
    <location>
        <begin position="119"/>
        <end position="140"/>
    </location>
</feature>
<reference evidence="4" key="1">
    <citation type="journal article" date="2019" name="Int. J. Syst. Evol. Microbiol.">
        <title>The Global Catalogue of Microorganisms (GCM) 10K type strain sequencing project: providing services to taxonomists for standard genome sequencing and annotation.</title>
        <authorList>
            <consortium name="The Broad Institute Genomics Platform"/>
            <consortium name="The Broad Institute Genome Sequencing Center for Infectious Disease"/>
            <person name="Wu L."/>
            <person name="Ma J."/>
        </authorList>
    </citation>
    <scope>NUCLEOTIDE SEQUENCE [LARGE SCALE GENOMIC DNA]</scope>
    <source>
        <strain evidence="4">CGMCC 1.12371</strain>
    </source>
</reference>
<evidence type="ECO:0000313" key="4">
    <source>
        <dbReference type="Proteomes" id="UP001596501"/>
    </source>
</evidence>
<feature type="transmembrane region" description="Helical" evidence="1">
    <location>
        <begin position="235"/>
        <end position="253"/>
    </location>
</feature>
<keyword evidence="4" id="KW-1185">Reference proteome</keyword>
<feature type="transmembrane region" description="Helical" evidence="1">
    <location>
        <begin position="367"/>
        <end position="385"/>
    </location>
</feature>
<dbReference type="EMBL" id="JBHTCA010000002">
    <property type="protein sequence ID" value="MFC7407850.1"/>
    <property type="molecule type" value="Genomic_DNA"/>
</dbReference>
<dbReference type="PANTHER" id="PTHR23028:SF53">
    <property type="entry name" value="ACYL_TRANSF_3 DOMAIN-CONTAINING PROTEIN"/>
    <property type="match status" value="1"/>
</dbReference>
<keyword evidence="3" id="KW-0012">Acyltransferase</keyword>
<feature type="transmembrane region" description="Helical" evidence="1">
    <location>
        <begin position="38"/>
        <end position="58"/>
    </location>
</feature>
<evidence type="ECO:0000313" key="3">
    <source>
        <dbReference type="EMBL" id="MFC7407850.1"/>
    </source>
</evidence>
<dbReference type="EC" id="2.3.-.-" evidence="3"/>
<evidence type="ECO:0000256" key="1">
    <source>
        <dbReference type="SAM" id="Phobius"/>
    </source>
</evidence>
<evidence type="ECO:0000259" key="2">
    <source>
        <dbReference type="Pfam" id="PF01757"/>
    </source>
</evidence>